<dbReference type="Gene3D" id="3.20.20.80">
    <property type="entry name" value="Glycosidases"/>
    <property type="match status" value="1"/>
</dbReference>
<reference evidence="5" key="1">
    <citation type="submission" date="2015-07" db="EMBL/GenBank/DDBJ databases">
        <title>Nocardia seriolae U-1 whole genome shotgun sequence.</title>
        <authorList>
            <person name="Imajoh M."/>
            <person name="Fukumoto Y."/>
            <person name="Sukeda M."/>
            <person name="Yamane J."/>
            <person name="Yamasaki K."/>
            <person name="Shimizu M."/>
            <person name="Ohnishi K."/>
            <person name="Oshima S."/>
        </authorList>
    </citation>
    <scope>NUCLEOTIDE SEQUENCE [LARGE SCALE GENOMIC DNA]</scope>
    <source>
        <strain evidence="5">U-1</strain>
    </source>
</reference>
<dbReference type="GO" id="GO:0009253">
    <property type="term" value="P:peptidoglycan catabolic process"/>
    <property type="evidence" value="ECO:0007669"/>
    <property type="project" value="InterPro"/>
</dbReference>
<dbReference type="PANTHER" id="PTHR34135:SF2">
    <property type="entry name" value="LYSOZYME"/>
    <property type="match status" value="1"/>
</dbReference>
<accession>A0A0B8NHZ4</accession>
<comment type="caution">
    <text evidence="4">The sequence shown here is derived from an EMBL/GenBank/DDBJ whole genome shotgun (WGS) entry which is preliminary data.</text>
</comment>
<dbReference type="AlphaFoldDB" id="A0A0B8NHZ4"/>
<evidence type="ECO:0008006" key="6">
    <source>
        <dbReference type="Google" id="ProtNLM"/>
    </source>
</evidence>
<keyword evidence="3" id="KW-0326">Glycosidase</keyword>
<dbReference type="GO" id="GO:0003796">
    <property type="term" value="F:lysozyme activity"/>
    <property type="evidence" value="ECO:0007669"/>
    <property type="project" value="InterPro"/>
</dbReference>
<reference evidence="4 5" key="2">
    <citation type="journal article" date="2016" name="Genome Announc.">
        <title>Draft Genome Sequence of Erythromycin- and Oxytetracycline-Sensitive Nocardia seriolae Strain U-1 (NBRC 110359).</title>
        <authorList>
            <person name="Imajoh M."/>
            <person name="Sukeda M."/>
            <person name="Shimizu M."/>
            <person name="Yamane J."/>
            <person name="Ohnishi K."/>
            <person name="Oshima S."/>
        </authorList>
    </citation>
    <scope>NUCLEOTIDE SEQUENCE [LARGE SCALE GENOMIC DNA]</scope>
    <source>
        <strain evidence="4 5">U-1</strain>
    </source>
</reference>
<proteinExistence type="inferred from homology"/>
<dbReference type="SUPFAM" id="SSF51445">
    <property type="entry name" value="(Trans)glycosidases"/>
    <property type="match status" value="1"/>
</dbReference>
<dbReference type="EMBL" id="BBYQ01000112">
    <property type="protein sequence ID" value="GAP31360.1"/>
    <property type="molecule type" value="Genomic_DNA"/>
</dbReference>
<evidence type="ECO:0000256" key="2">
    <source>
        <dbReference type="ARBA" id="ARBA00022801"/>
    </source>
</evidence>
<evidence type="ECO:0000256" key="3">
    <source>
        <dbReference type="ARBA" id="ARBA00023295"/>
    </source>
</evidence>
<gene>
    <name evidence="4" type="ORF">NSK11_contig00112-0010</name>
</gene>
<protein>
    <recommendedName>
        <fullName evidence="6">Lysozyme</fullName>
    </recommendedName>
</protein>
<dbReference type="PANTHER" id="PTHR34135">
    <property type="entry name" value="LYSOZYME"/>
    <property type="match status" value="1"/>
</dbReference>
<evidence type="ECO:0000256" key="1">
    <source>
        <dbReference type="ARBA" id="ARBA00010646"/>
    </source>
</evidence>
<dbReference type="InterPro" id="IPR018077">
    <property type="entry name" value="Glyco_hydro_fam25_subgr"/>
</dbReference>
<sequence length="279" mass="30052">MEVGLTIFGIDISNNNGPDIDLAQVAREGFRFVFAKVSEGDGFVDYTWPAYRDAAHANGLLVAGYHYLRADCDVTAQAELFVSHVGDAATMVDFEANSGGIETFWSFVEAVNSLGRSINLSYIPRWYWQQIGCPDLSKVPGLIQSSYVAGSGPASALYPGDGTGFWNGFGGKDVDLLQFTDQALVAGHLVDANAFAGTYEQLRAMLGLTLSTSDGGFMALTDEQQVDLLHKVQEIWEQLRGHGWAQLGQNAQGENLTLVDAVVGLKAEFASLKATRQAA</sequence>
<keyword evidence="2" id="KW-0378">Hydrolase</keyword>
<dbReference type="InterPro" id="IPR017853">
    <property type="entry name" value="GH"/>
</dbReference>
<organism evidence="4 5">
    <name type="scientific">Nocardia seriolae</name>
    <dbReference type="NCBI Taxonomy" id="37332"/>
    <lineage>
        <taxon>Bacteria</taxon>
        <taxon>Bacillati</taxon>
        <taxon>Actinomycetota</taxon>
        <taxon>Actinomycetes</taxon>
        <taxon>Mycobacteriales</taxon>
        <taxon>Nocardiaceae</taxon>
        <taxon>Nocardia</taxon>
    </lineage>
</organism>
<dbReference type="Proteomes" id="UP000037179">
    <property type="component" value="Unassembled WGS sequence"/>
</dbReference>
<dbReference type="SMART" id="SM00641">
    <property type="entry name" value="Glyco_25"/>
    <property type="match status" value="1"/>
</dbReference>
<dbReference type="GO" id="GO:0016052">
    <property type="term" value="P:carbohydrate catabolic process"/>
    <property type="evidence" value="ECO:0007669"/>
    <property type="project" value="TreeGrafter"/>
</dbReference>
<name>A0A0B8NHZ4_9NOCA</name>
<evidence type="ECO:0000313" key="5">
    <source>
        <dbReference type="Proteomes" id="UP000037179"/>
    </source>
</evidence>
<comment type="similarity">
    <text evidence="1">Belongs to the glycosyl hydrolase 25 family.</text>
</comment>
<evidence type="ECO:0000313" key="4">
    <source>
        <dbReference type="EMBL" id="GAP31360.1"/>
    </source>
</evidence>
<dbReference type="Pfam" id="PF01183">
    <property type="entry name" value="Glyco_hydro_25"/>
    <property type="match status" value="1"/>
</dbReference>
<dbReference type="GO" id="GO:0016998">
    <property type="term" value="P:cell wall macromolecule catabolic process"/>
    <property type="evidence" value="ECO:0007669"/>
    <property type="project" value="InterPro"/>
</dbReference>
<dbReference type="InterPro" id="IPR002053">
    <property type="entry name" value="Glyco_hydro_25"/>
</dbReference>
<keyword evidence="5" id="KW-1185">Reference proteome</keyword>
<dbReference type="CDD" id="cd00599">
    <property type="entry name" value="GH25_muramidase"/>
    <property type="match status" value="1"/>
</dbReference>